<reference evidence="3 4" key="2">
    <citation type="journal article" date="2007" name="PLoS Biol.">
        <title>Principles of genome evolution in the Drosophila melanogaster species group.</title>
        <authorList>
            <person name="Ranz J.M."/>
            <person name="Maurin D."/>
            <person name="Chan Y.S."/>
            <person name="von Grotthuss M."/>
            <person name="Hillier L.W."/>
            <person name="Roote J."/>
            <person name="Ashburner M."/>
            <person name="Bergman C.M."/>
        </authorList>
    </citation>
    <scope>NUCLEOTIDE SEQUENCE [LARGE SCALE GENOMIC DNA]</scope>
    <source>
        <strain evidence="4">Tai18E2 / Tucson 14021-0261.01</strain>
    </source>
</reference>
<reference evidence="3 4" key="1">
    <citation type="journal article" date="2007" name="Nature">
        <title>Evolution of genes and genomes on the Drosophila phylogeny.</title>
        <authorList>
            <consortium name="Drosophila 12 Genomes Consortium"/>
            <person name="Clark A.G."/>
            <person name="Eisen M.B."/>
            <person name="Smith D.R."/>
            <person name="Bergman C.M."/>
            <person name="Oliver B."/>
            <person name="Markow T.A."/>
            <person name="Kaufman T.C."/>
            <person name="Kellis M."/>
            <person name="Gelbart W."/>
            <person name="Iyer V.N."/>
            <person name="Pollard D.A."/>
            <person name="Sackton T.B."/>
            <person name="Larracuente A.M."/>
            <person name="Singh N.D."/>
            <person name="Abad J.P."/>
            <person name="Abt D.N."/>
            <person name="Adryan B."/>
            <person name="Aguade M."/>
            <person name="Akashi H."/>
            <person name="Anderson W.W."/>
            <person name="Aquadro C.F."/>
            <person name="Ardell D.H."/>
            <person name="Arguello R."/>
            <person name="Artieri C.G."/>
            <person name="Barbash D.A."/>
            <person name="Barker D."/>
            <person name="Barsanti P."/>
            <person name="Batterham P."/>
            <person name="Batzoglou S."/>
            <person name="Begun D."/>
            <person name="Bhutkar A."/>
            <person name="Blanco E."/>
            <person name="Bosak S.A."/>
            <person name="Bradley R.K."/>
            <person name="Brand A.D."/>
            <person name="Brent M.R."/>
            <person name="Brooks A.N."/>
            <person name="Brown R.H."/>
            <person name="Butlin R.K."/>
            <person name="Caggese C."/>
            <person name="Calvi B.R."/>
            <person name="Bernardo de Carvalho A."/>
            <person name="Caspi A."/>
            <person name="Castrezana S."/>
            <person name="Celniker S.E."/>
            <person name="Chang J.L."/>
            <person name="Chapple C."/>
            <person name="Chatterji S."/>
            <person name="Chinwalla A."/>
            <person name="Civetta A."/>
            <person name="Clifton S.W."/>
            <person name="Comeron J.M."/>
            <person name="Costello J.C."/>
            <person name="Coyne J.A."/>
            <person name="Daub J."/>
            <person name="David R.G."/>
            <person name="Delcher A.L."/>
            <person name="Delehaunty K."/>
            <person name="Do C.B."/>
            <person name="Ebling H."/>
            <person name="Edwards K."/>
            <person name="Eickbush T."/>
            <person name="Evans J.D."/>
            <person name="Filipski A."/>
            <person name="Findeiss S."/>
            <person name="Freyhult E."/>
            <person name="Fulton L."/>
            <person name="Fulton R."/>
            <person name="Garcia A.C."/>
            <person name="Gardiner A."/>
            <person name="Garfield D.A."/>
            <person name="Garvin B.E."/>
            <person name="Gibson G."/>
            <person name="Gilbert D."/>
            <person name="Gnerre S."/>
            <person name="Godfrey J."/>
            <person name="Good R."/>
            <person name="Gotea V."/>
            <person name="Gravely B."/>
            <person name="Greenberg A.J."/>
            <person name="Griffiths-Jones S."/>
            <person name="Gross S."/>
            <person name="Guigo R."/>
            <person name="Gustafson E.A."/>
            <person name="Haerty W."/>
            <person name="Hahn M.W."/>
            <person name="Halligan D.L."/>
            <person name="Halpern A.L."/>
            <person name="Halter G.M."/>
            <person name="Han M.V."/>
            <person name="Heger A."/>
            <person name="Hillier L."/>
            <person name="Hinrichs A.S."/>
            <person name="Holmes I."/>
            <person name="Hoskins R.A."/>
            <person name="Hubisz M.J."/>
            <person name="Hultmark D."/>
            <person name="Huntley M.A."/>
            <person name="Jaffe D.B."/>
            <person name="Jagadeeshan S."/>
            <person name="Jeck W.R."/>
            <person name="Johnson J."/>
            <person name="Jones C.D."/>
            <person name="Jordan W.C."/>
            <person name="Karpen G.H."/>
            <person name="Kataoka E."/>
            <person name="Keightley P.D."/>
            <person name="Kheradpour P."/>
            <person name="Kirkness E.F."/>
            <person name="Koerich L.B."/>
            <person name="Kristiansen K."/>
            <person name="Kudrna D."/>
            <person name="Kulathinal R.J."/>
            <person name="Kumar S."/>
            <person name="Kwok R."/>
            <person name="Lander E."/>
            <person name="Langley C.H."/>
            <person name="Lapoint R."/>
            <person name="Lazzaro B.P."/>
            <person name="Lee S.J."/>
            <person name="Levesque L."/>
            <person name="Li R."/>
            <person name="Lin C.F."/>
            <person name="Lin M.F."/>
            <person name="Lindblad-Toh K."/>
            <person name="Llopart A."/>
            <person name="Long M."/>
            <person name="Low L."/>
            <person name="Lozovsky E."/>
            <person name="Lu J."/>
            <person name="Luo M."/>
            <person name="Machado C.A."/>
            <person name="Makalowski W."/>
            <person name="Marzo M."/>
            <person name="Matsuda M."/>
            <person name="Matzkin L."/>
            <person name="McAllister B."/>
            <person name="McBride C.S."/>
            <person name="McKernan B."/>
            <person name="McKernan K."/>
            <person name="Mendez-Lago M."/>
            <person name="Minx P."/>
            <person name="Mollenhauer M.U."/>
            <person name="Montooth K."/>
            <person name="Mount S.M."/>
            <person name="Mu X."/>
            <person name="Myers E."/>
            <person name="Negre B."/>
            <person name="Newfeld S."/>
            <person name="Nielsen R."/>
            <person name="Noor M.A."/>
            <person name="O'Grady P."/>
            <person name="Pachter L."/>
            <person name="Papaceit M."/>
            <person name="Parisi M.J."/>
            <person name="Parisi M."/>
            <person name="Parts L."/>
            <person name="Pedersen J.S."/>
            <person name="Pesole G."/>
            <person name="Phillippy A.M."/>
            <person name="Ponting C.P."/>
            <person name="Pop M."/>
            <person name="Porcelli D."/>
            <person name="Powell J.R."/>
            <person name="Prohaska S."/>
            <person name="Pruitt K."/>
            <person name="Puig M."/>
            <person name="Quesneville H."/>
            <person name="Ram K.R."/>
            <person name="Rand D."/>
            <person name="Rasmussen M.D."/>
            <person name="Reed L.K."/>
            <person name="Reenan R."/>
            <person name="Reily A."/>
            <person name="Remington K.A."/>
            <person name="Rieger T.T."/>
            <person name="Ritchie M.G."/>
            <person name="Robin C."/>
            <person name="Rogers Y.H."/>
            <person name="Rohde C."/>
            <person name="Rozas J."/>
            <person name="Rubenfield M.J."/>
            <person name="Ruiz A."/>
            <person name="Russo S."/>
            <person name="Salzberg S.L."/>
            <person name="Sanchez-Gracia A."/>
            <person name="Saranga D.J."/>
            <person name="Sato H."/>
            <person name="Schaeffer S.W."/>
            <person name="Schatz M.C."/>
            <person name="Schlenke T."/>
            <person name="Schwartz R."/>
            <person name="Segarra C."/>
            <person name="Singh R.S."/>
            <person name="Sirot L."/>
            <person name="Sirota M."/>
            <person name="Sisneros N.B."/>
            <person name="Smith C.D."/>
            <person name="Smith T.F."/>
            <person name="Spieth J."/>
            <person name="Stage D.E."/>
            <person name="Stark A."/>
            <person name="Stephan W."/>
            <person name="Strausberg R.L."/>
            <person name="Strempel S."/>
            <person name="Sturgill D."/>
            <person name="Sutton G."/>
            <person name="Sutton G.G."/>
            <person name="Tao W."/>
            <person name="Teichmann S."/>
            <person name="Tobari Y.N."/>
            <person name="Tomimura Y."/>
            <person name="Tsolas J.M."/>
            <person name="Valente V.L."/>
            <person name="Venter E."/>
            <person name="Venter J.C."/>
            <person name="Vicario S."/>
            <person name="Vieira F.G."/>
            <person name="Vilella A.J."/>
            <person name="Villasante A."/>
            <person name="Walenz B."/>
            <person name="Wang J."/>
            <person name="Wasserman M."/>
            <person name="Watts T."/>
            <person name="Wilson D."/>
            <person name="Wilson R.K."/>
            <person name="Wing R.A."/>
            <person name="Wolfner M.F."/>
            <person name="Wong A."/>
            <person name="Wong G.K."/>
            <person name="Wu C.I."/>
            <person name="Wu G."/>
            <person name="Yamamoto D."/>
            <person name="Yang H.P."/>
            <person name="Yang S.P."/>
            <person name="Yorke J.A."/>
            <person name="Yoshida K."/>
            <person name="Zdobnov E."/>
            <person name="Zhang P."/>
            <person name="Zhang Y."/>
            <person name="Zimin A.V."/>
            <person name="Baldwin J."/>
            <person name="Abdouelleil A."/>
            <person name="Abdulkadir J."/>
            <person name="Abebe A."/>
            <person name="Abera B."/>
            <person name="Abreu J."/>
            <person name="Acer S.C."/>
            <person name="Aftuck L."/>
            <person name="Alexander A."/>
            <person name="An P."/>
            <person name="Anderson E."/>
            <person name="Anderson S."/>
            <person name="Arachi H."/>
            <person name="Azer M."/>
            <person name="Bachantsang P."/>
            <person name="Barry A."/>
            <person name="Bayul T."/>
            <person name="Berlin A."/>
            <person name="Bessette D."/>
            <person name="Bloom T."/>
            <person name="Blye J."/>
            <person name="Boguslavskiy L."/>
            <person name="Bonnet C."/>
            <person name="Boukhgalter B."/>
            <person name="Bourzgui I."/>
            <person name="Brown A."/>
            <person name="Cahill P."/>
            <person name="Channer S."/>
            <person name="Cheshatsang Y."/>
            <person name="Chuda L."/>
            <person name="Citroen M."/>
            <person name="Collymore A."/>
            <person name="Cooke P."/>
            <person name="Costello M."/>
            <person name="D'Aco K."/>
            <person name="Daza R."/>
            <person name="De Haan G."/>
            <person name="DeGray S."/>
            <person name="DeMaso C."/>
            <person name="Dhargay N."/>
            <person name="Dooley K."/>
            <person name="Dooley E."/>
            <person name="Doricent M."/>
            <person name="Dorje P."/>
            <person name="Dorjee K."/>
            <person name="Dupes A."/>
            <person name="Elong R."/>
            <person name="Falk J."/>
            <person name="Farina A."/>
            <person name="Faro S."/>
            <person name="Ferguson D."/>
            <person name="Fisher S."/>
            <person name="Foley C.D."/>
            <person name="Franke A."/>
            <person name="Friedrich D."/>
            <person name="Gadbois L."/>
            <person name="Gearin G."/>
            <person name="Gearin C.R."/>
            <person name="Giannoukos G."/>
            <person name="Goode T."/>
            <person name="Graham J."/>
            <person name="Grandbois E."/>
            <person name="Grewal S."/>
            <person name="Gyaltsen K."/>
            <person name="Hafez N."/>
            <person name="Hagos B."/>
            <person name="Hall J."/>
            <person name="Henson C."/>
            <person name="Hollinger A."/>
            <person name="Honan T."/>
            <person name="Huard M.D."/>
            <person name="Hughes L."/>
            <person name="Hurhula B."/>
            <person name="Husby M.E."/>
            <person name="Kamat A."/>
            <person name="Kanga B."/>
            <person name="Kashin S."/>
            <person name="Khazanovich D."/>
            <person name="Kisner P."/>
            <person name="Lance K."/>
            <person name="Lara M."/>
            <person name="Lee W."/>
            <person name="Lennon N."/>
            <person name="Letendre F."/>
            <person name="LeVine R."/>
            <person name="Lipovsky A."/>
            <person name="Liu X."/>
            <person name="Liu J."/>
            <person name="Liu S."/>
            <person name="Lokyitsang T."/>
            <person name="Lokyitsang Y."/>
            <person name="Lubonja R."/>
            <person name="Lui A."/>
            <person name="MacDonald P."/>
            <person name="Magnisalis V."/>
            <person name="Maru K."/>
            <person name="Matthews C."/>
            <person name="McCusker W."/>
            <person name="McDonough S."/>
            <person name="Mehta T."/>
            <person name="Meldrim J."/>
            <person name="Meneus L."/>
            <person name="Mihai O."/>
            <person name="Mihalev A."/>
            <person name="Mihova T."/>
            <person name="Mittelman R."/>
            <person name="Mlenga V."/>
            <person name="Montmayeur A."/>
            <person name="Mulrain L."/>
            <person name="Navidi A."/>
            <person name="Naylor J."/>
            <person name="Negash T."/>
            <person name="Nguyen T."/>
            <person name="Nguyen N."/>
            <person name="Nicol R."/>
            <person name="Norbu C."/>
            <person name="Norbu N."/>
            <person name="Novod N."/>
            <person name="O'Neill B."/>
            <person name="Osman S."/>
            <person name="Markiewicz E."/>
            <person name="Oyono O.L."/>
            <person name="Patti C."/>
            <person name="Phunkhang P."/>
            <person name="Pierre F."/>
            <person name="Priest M."/>
            <person name="Raghuraman S."/>
            <person name="Rege F."/>
            <person name="Reyes R."/>
            <person name="Rise C."/>
            <person name="Rogov P."/>
            <person name="Ross K."/>
            <person name="Ryan E."/>
            <person name="Settipalli S."/>
            <person name="Shea T."/>
            <person name="Sherpa N."/>
            <person name="Shi L."/>
            <person name="Shih D."/>
            <person name="Sparrow T."/>
            <person name="Spaulding J."/>
            <person name="Stalker J."/>
            <person name="Stange-Thomann N."/>
            <person name="Stavropoulos S."/>
            <person name="Stone C."/>
            <person name="Strader C."/>
            <person name="Tesfaye S."/>
            <person name="Thomson T."/>
            <person name="Thoulutsang Y."/>
            <person name="Thoulutsang D."/>
            <person name="Topham K."/>
            <person name="Topping I."/>
            <person name="Tsamla T."/>
            <person name="Vassiliev H."/>
            <person name="Vo A."/>
            <person name="Wangchuk T."/>
            <person name="Wangdi T."/>
            <person name="Weiand M."/>
            <person name="Wilkinson J."/>
            <person name="Wilson A."/>
            <person name="Yadav S."/>
            <person name="Young G."/>
            <person name="Yu Q."/>
            <person name="Zembek L."/>
            <person name="Zhong D."/>
            <person name="Zimmer A."/>
            <person name="Zwirko Z."/>
            <person name="Jaffe D.B."/>
            <person name="Alvarez P."/>
            <person name="Brockman W."/>
            <person name="Butler J."/>
            <person name="Chin C."/>
            <person name="Gnerre S."/>
            <person name="Grabherr M."/>
            <person name="Kleber M."/>
            <person name="Mauceli E."/>
            <person name="MacCallum I."/>
        </authorList>
    </citation>
    <scope>NUCLEOTIDE SEQUENCE [LARGE SCALE GENOMIC DNA]</scope>
    <source>
        <strain evidence="4">Tai18E2 / Tucson 14021-0261.01</strain>
    </source>
</reference>
<dbReference type="KEGG" id="dya:Dyak_GE19470"/>
<feature type="region of interest" description="Disordered" evidence="2">
    <location>
        <begin position="249"/>
        <end position="268"/>
    </location>
</feature>
<protein>
    <submittedName>
        <fullName evidence="3">Uncharacterized protein</fullName>
    </submittedName>
</protein>
<name>B4PJ76_DROYA</name>
<dbReference type="HOGENOM" id="CLU_994899_0_0_1"/>
<accession>B4PJ76</accession>
<dbReference type="EMBL" id="CM000159">
    <property type="protein sequence ID" value="EDW95600.2"/>
    <property type="molecule type" value="Genomic_DNA"/>
</dbReference>
<feature type="compositionally biased region" description="Basic and acidic residues" evidence="2">
    <location>
        <begin position="257"/>
        <end position="268"/>
    </location>
</feature>
<keyword evidence="1" id="KW-0175">Coiled coil</keyword>
<keyword evidence="4" id="KW-1185">Reference proteome</keyword>
<organism evidence="3 4">
    <name type="scientific">Drosophila yakuba</name>
    <name type="common">Fruit fly</name>
    <dbReference type="NCBI Taxonomy" id="7245"/>
    <lineage>
        <taxon>Eukaryota</taxon>
        <taxon>Metazoa</taxon>
        <taxon>Ecdysozoa</taxon>
        <taxon>Arthropoda</taxon>
        <taxon>Hexapoda</taxon>
        <taxon>Insecta</taxon>
        <taxon>Pterygota</taxon>
        <taxon>Neoptera</taxon>
        <taxon>Endopterygota</taxon>
        <taxon>Diptera</taxon>
        <taxon>Brachycera</taxon>
        <taxon>Muscomorpha</taxon>
        <taxon>Ephydroidea</taxon>
        <taxon>Drosophilidae</taxon>
        <taxon>Drosophila</taxon>
        <taxon>Sophophora</taxon>
    </lineage>
</organism>
<dbReference type="OrthoDB" id="7875433at2759"/>
<evidence type="ECO:0000256" key="2">
    <source>
        <dbReference type="SAM" id="MobiDB-lite"/>
    </source>
</evidence>
<feature type="region of interest" description="Disordered" evidence="2">
    <location>
        <begin position="1"/>
        <end position="66"/>
    </location>
</feature>
<proteinExistence type="predicted"/>
<evidence type="ECO:0000313" key="3">
    <source>
        <dbReference type="EMBL" id="EDW95600.2"/>
    </source>
</evidence>
<dbReference type="Proteomes" id="UP000002282">
    <property type="component" value="Chromosome 3L"/>
</dbReference>
<feature type="compositionally biased region" description="Acidic residues" evidence="2">
    <location>
        <begin position="49"/>
        <end position="66"/>
    </location>
</feature>
<evidence type="ECO:0000256" key="1">
    <source>
        <dbReference type="SAM" id="Coils"/>
    </source>
</evidence>
<evidence type="ECO:0000313" key="4">
    <source>
        <dbReference type="Proteomes" id="UP000002282"/>
    </source>
</evidence>
<sequence>MNTFTKEQYSRLATMGQSPEAPAELQGRSGGRRLPNPRPTRTPRRGAEDDTGEDPEPVFTSDESELEWEKERRTWRLRRARSAAGDRILPGIVPVFEEAKRNPRGSGETSAAMAVTVVKMWKLEADRLVAVKAPRAARVAAREEYEAAKAARIRMQQRAAMAAMHELQSQARRKEEAENRWRQELQRAEAEERAAWNRKGELVKMWKLEADRLVAVKAPRAARVAAREEYEAAKAARIRMQQRAAMAAMHELQSQARRKEEAENRSSDQKRYIVNNLLVQDISC</sequence>
<feature type="coiled-coil region" evidence="1">
    <location>
        <begin position="138"/>
        <end position="194"/>
    </location>
</feature>
<dbReference type="AlphaFoldDB" id="B4PJ76"/>
<gene>
    <name evidence="3" type="primary">Dyak\GE19470</name>
    <name evidence="3" type="synonym">dyak_GLEANR_3304</name>
    <name evidence="3" type="synonym">GE19470</name>
    <name evidence="3" type="ORF">Dyak_GE19470</name>
</gene>